<protein>
    <submittedName>
        <fullName evidence="1">Uncharacterized protein</fullName>
    </submittedName>
</protein>
<dbReference type="Proteomes" id="UP001243375">
    <property type="component" value="Unassembled WGS sequence"/>
</dbReference>
<dbReference type="EMBL" id="JASBWU010000003">
    <property type="protein sequence ID" value="KAJ9123441.1"/>
    <property type="molecule type" value="Genomic_DNA"/>
</dbReference>
<comment type="caution">
    <text evidence="1">The sequence shown here is derived from an EMBL/GenBank/DDBJ whole genome shotgun (WGS) entry which is preliminary data.</text>
</comment>
<proteinExistence type="predicted"/>
<gene>
    <name evidence="1" type="ORF">QFC22_001644</name>
</gene>
<keyword evidence="2" id="KW-1185">Reference proteome</keyword>
<evidence type="ECO:0000313" key="1">
    <source>
        <dbReference type="EMBL" id="KAJ9123441.1"/>
    </source>
</evidence>
<evidence type="ECO:0000313" key="2">
    <source>
        <dbReference type="Proteomes" id="UP001243375"/>
    </source>
</evidence>
<organism evidence="1 2">
    <name type="scientific">Naganishia vaughanmartiniae</name>
    <dbReference type="NCBI Taxonomy" id="1424756"/>
    <lineage>
        <taxon>Eukaryota</taxon>
        <taxon>Fungi</taxon>
        <taxon>Dikarya</taxon>
        <taxon>Basidiomycota</taxon>
        <taxon>Agaricomycotina</taxon>
        <taxon>Tremellomycetes</taxon>
        <taxon>Filobasidiales</taxon>
        <taxon>Filobasidiaceae</taxon>
        <taxon>Naganishia</taxon>
    </lineage>
</organism>
<name>A0ACC2XII0_9TREE</name>
<accession>A0ACC2XII0</accession>
<sequence>MCKAQHAPAPPTVNPVDLHRKCRFDNGNDQPPDASVMVPHTNIILDNADLHNTRLSVCSSEDLPLAVYDDSSDDEDDVLNVADIQRYYWSRGDVKFL</sequence>
<reference evidence="1" key="1">
    <citation type="submission" date="2023-04" db="EMBL/GenBank/DDBJ databases">
        <title>Draft Genome sequencing of Naganishia species isolated from polar environments using Oxford Nanopore Technology.</title>
        <authorList>
            <person name="Leo P."/>
            <person name="Venkateswaran K."/>
        </authorList>
    </citation>
    <scope>NUCLEOTIDE SEQUENCE</scope>
    <source>
        <strain evidence="1">MNA-CCFEE 5425</strain>
    </source>
</reference>